<evidence type="ECO:0000313" key="7">
    <source>
        <dbReference type="Proteomes" id="UP000460272"/>
    </source>
</evidence>
<dbReference type="GO" id="GO:0003677">
    <property type="term" value="F:DNA binding"/>
    <property type="evidence" value="ECO:0007669"/>
    <property type="project" value="UniProtKB-KW"/>
</dbReference>
<dbReference type="CDD" id="cd08412">
    <property type="entry name" value="PBP2_PAO1_like"/>
    <property type="match status" value="1"/>
</dbReference>
<dbReference type="GO" id="GO:0003700">
    <property type="term" value="F:DNA-binding transcription factor activity"/>
    <property type="evidence" value="ECO:0007669"/>
    <property type="project" value="InterPro"/>
</dbReference>
<comment type="caution">
    <text evidence="6">The sequence shown here is derived from an EMBL/GenBank/DDBJ whole genome shotgun (WGS) entry which is preliminary data.</text>
</comment>
<dbReference type="PRINTS" id="PR00039">
    <property type="entry name" value="HTHLYSR"/>
</dbReference>
<dbReference type="Proteomes" id="UP000460272">
    <property type="component" value="Unassembled WGS sequence"/>
</dbReference>
<reference evidence="6 7" key="1">
    <citation type="submission" date="2018-11" db="EMBL/GenBank/DDBJ databases">
        <title>Trebonia kvetii gen.nov., sp.nov., a novel acidophilic actinobacterium, and proposal of the new actinobacterial family Treboniaceae fam. nov.</title>
        <authorList>
            <person name="Rapoport D."/>
            <person name="Sagova-Mareckova M."/>
            <person name="Sedlacek I."/>
            <person name="Provaznik J."/>
            <person name="Kralova S."/>
            <person name="Pavlinic D."/>
            <person name="Benes V."/>
            <person name="Kopecky J."/>
        </authorList>
    </citation>
    <scope>NUCLEOTIDE SEQUENCE [LARGE SCALE GENOMIC DNA]</scope>
    <source>
        <strain evidence="6 7">15Tr583</strain>
    </source>
</reference>
<dbReference type="PANTHER" id="PTHR30346:SF0">
    <property type="entry name" value="HCA OPERON TRANSCRIPTIONAL ACTIVATOR HCAR"/>
    <property type="match status" value="1"/>
</dbReference>
<dbReference type="AlphaFoldDB" id="A0A6P2BPZ8"/>
<proteinExistence type="inferred from homology"/>
<dbReference type="PANTHER" id="PTHR30346">
    <property type="entry name" value="TRANSCRIPTIONAL DUAL REGULATOR HCAR-RELATED"/>
    <property type="match status" value="1"/>
</dbReference>
<dbReference type="InterPro" id="IPR036388">
    <property type="entry name" value="WH-like_DNA-bd_sf"/>
</dbReference>
<name>A0A6P2BPZ8_9ACTN</name>
<protein>
    <submittedName>
        <fullName evidence="6">LysR family transcriptional regulator</fullName>
    </submittedName>
</protein>
<dbReference type="InterPro" id="IPR005119">
    <property type="entry name" value="LysR_subst-bd"/>
</dbReference>
<dbReference type="InterPro" id="IPR000847">
    <property type="entry name" value="LysR_HTH_N"/>
</dbReference>
<evidence type="ECO:0000256" key="1">
    <source>
        <dbReference type="ARBA" id="ARBA00009437"/>
    </source>
</evidence>
<dbReference type="InterPro" id="IPR036390">
    <property type="entry name" value="WH_DNA-bd_sf"/>
</dbReference>
<evidence type="ECO:0000256" key="4">
    <source>
        <dbReference type="ARBA" id="ARBA00023163"/>
    </source>
</evidence>
<keyword evidence="7" id="KW-1185">Reference proteome</keyword>
<comment type="similarity">
    <text evidence="1">Belongs to the LysR transcriptional regulatory family.</text>
</comment>
<evidence type="ECO:0000256" key="2">
    <source>
        <dbReference type="ARBA" id="ARBA00023015"/>
    </source>
</evidence>
<dbReference type="SUPFAM" id="SSF53850">
    <property type="entry name" value="Periplasmic binding protein-like II"/>
    <property type="match status" value="1"/>
</dbReference>
<keyword evidence="4" id="KW-0804">Transcription</keyword>
<feature type="domain" description="HTH lysR-type" evidence="5">
    <location>
        <begin position="7"/>
        <end position="65"/>
    </location>
</feature>
<dbReference type="Gene3D" id="1.10.10.10">
    <property type="entry name" value="Winged helix-like DNA-binding domain superfamily/Winged helix DNA-binding domain"/>
    <property type="match status" value="1"/>
</dbReference>
<dbReference type="PROSITE" id="PS50931">
    <property type="entry name" value="HTH_LYSR"/>
    <property type="match status" value="1"/>
</dbReference>
<dbReference type="EMBL" id="RPFW01000007">
    <property type="protein sequence ID" value="TVZ01064.1"/>
    <property type="molecule type" value="Genomic_DNA"/>
</dbReference>
<organism evidence="6 7">
    <name type="scientific">Trebonia kvetii</name>
    <dbReference type="NCBI Taxonomy" id="2480626"/>
    <lineage>
        <taxon>Bacteria</taxon>
        <taxon>Bacillati</taxon>
        <taxon>Actinomycetota</taxon>
        <taxon>Actinomycetes</taxon>
        <taxon>Streptosporangiales</taxon>
        <taxon>Treboniaceae</taxon>
        <taxon>Trebonia</taxon>
    </lineage>
</organism>
<dbReference type="Pfam" id="PF03466">
    <property type="entry name" value="LysR_substrate"/>
    <property type="match status" value="1"/>
</dbReference>
<keyword evidence="2" id="KW-0805">Transcription regulation</keyword>
<dbReference type="RefSeq" id="WP_145859343.1">
    <property type="nucleotide sequence ID" value="NZ_RPFW01000007.1"/>
</dbReference>
<dbReference type="OrthoDB" id="3461141at2"/>
<gene>
    <name evidence="6" type="ORF">EAS64_32700</name>
</gene>
<accession>A0A6P2BPZ8</accession>
<dbReference type="GO" id="GO:0032993">
    <property type="term" value="C:protein-DNA complex"/>
    <property type="evidence" value="ECO:0007669"/>
    <property type="project" value="TreeGrafter"/>
</dbReference>
<dbReference type="Gene3D" id="3.40.190.10">
    <property type="entry name" value="Periplasmic binding protein-like II"/>
    <property type="match status" value="2"/>
</dbReference>
<sequence>MPDLRDISLTQLVYFARCAELSSMKEAAASLHVAQSAVSTSIGNLERRLGTPLFVRRRAKGLVLTAAGETFLIRTRRILADIDDAMAAVDPGQVSGELRVGVFPTLAPFYLPEIAQRLTQAYPGIDAQFVELGADEVESALADHAVEVALTYDLGMGASVHRERLLEAPLYVAVGPDHRLAGRDRVYTFELANEPMILLDLPHSRDYFTEVFTRRGLAPVVRHRFTSFEAVRAMVARGHGFTLLNQRPVHDLTYDGGRLVVIELEEEAGSLDIVLASAQPMRTLSRRAQAFVAQCRAVVAAQATHPAD</sequence>
<evidence type="ECO:0000259" key="5">
    <source>
        <dbReference type="PROSITE" id="PS50931"/>
    </source>
</evidence>
<evidence type="ECO:0000256" key="3">
    <source>
        <dbReference type="ARBA" id="ARBA00023125"/>
    </source>
</evidence>
<dbReference type="SUPFAM" id="SSF46785">
    <property type="entry name" value="Winged helix' DNA-binding domain"/>
    <property type="match status" value="1"/>
</dbReference>
<keyword evidence="3" id="KW-0238">DNA-binding</keyword>
<dbReference type="Pfam" id="PF00126">
    <property type="entry name" value="HTH_1"/>
    <property type="match status" value="1"/>
</dbReference>
<dbReference type="FunFam" id="1.10.10.10:FF:000001">
    <property type="entry name" value="LysR family transcriptional regulator"/>
    <property type="match status" value="1"/>
</dbReference>
<evidence type="ECO:0000313" key="6">
    <source>
        <dbReference type="EMBL" id="TVZ01064.1"/>
    </source>
</evidence>